<sequence>MAQGLDSTKTGARPSHEAIEEESSATEVGKTDEEKLNHVGMESAKRAQNRIHSNEETTPGNSIFSK</sequence>
<dbReference type="EMBL" id="CP121194">
    <property type="protein sequence ID" value="XBH09222.1"/>
    <property type="molecule type" value="Genomic_DNA"/>
</dbReference>
<proteinExistence type="predicted"/>
<accession>A0AAU7D499</accession>
<name>A0AAU7D499_9BACT</name>
<feature type="compositionally biased region" description="Polar residues" evidence="1">
    <location>
        <begin position="1"/>
        <end position="10"/>
    </location>
</feature>
<dbReference type="KEGG" id="epl:P4G45_12105"/>
<dbReference type="AlphaFoldDB" id="A0AAU7D499"/>
<dbReference type="EMBL" id="CP121195">
    <property type="protein sequence ID" value="XBH12509.1"/>
    <property type="molecule type" value="Genomic_DNA"/>
</dbReference>
<evidence type="ECO:0000313" key="2">
    <source>
        <dbReference type="EMBL" id="XBH09222.1"/>
    </source>
</evidence>
<dbReference type="RefSeq" id="WP_348266734.1">
    <property type="nucleotide sequence ID" value="NZ_CP121194.1"/>
</dbReference>
<feature type="region of interest" description="Disordered" evidence="1">
    <location>
        <begin position="1"/>
        <end position="66"/>
    </location>
</feature>
<evidence type="ECO:0000313" key="3">
    <source>
        <dbReference type="EMBL" id="XBH12509.1"/>
    </source>
</evidence>
<gene>
    <name evidence="2" type="ORF">P4G45_12105</name>
    <name evidence="3" type="ORF">P8936_12515</name>
</gene>
<protein>
    <submittedName>
        <fullName evidence="3">Uncharacterized protein</fullName>
    </submittedName>
</protein>
<accession>A0AAU7CVT4</accession>
<feature type="compositionally biased region" description="Polar residues" evidence="1">
    <location>
        <begin position="56"/>
        <end position="66"/>
    </location>
</feature>
<reference evidence="3" key="1">
    <citation type="submission" date="2023-03" db="EMBL/GenBank/DDBJ databases">
        <title>Edaphobacter sp.</title>
        <authorList>
            <person name="Huber K.J."/>
            <person name="Papendorf J."/>
            <person name="Pilke C."/>
            <person name="Bunk B."/>
            <person name="Sproeer C."/>
            <person name="Pester M."/>
        </authorList>
    </citation>
    <scope>NUCLEOTIDE SEQUENCE</scope>
    <source>
        <strain evidence="2">DSM 109919</strain>
        <strain evidence="3">DSM 109920</strain>
    </source>
</reference>
<organism evidence="3">
    <name type="scientific">Edaphobacter paludis</name>
    <dbReference type="NCBI Taxonomy" id="3035702"/>
    <lineage>
        <taxon>Bacteria</taxon>
        <taxon>Pseudomonadati</taxon>
        <taxon>Acidobacteriota</taxon>
        <taxon>Terriglobia</taxon>
        <taxon>Terriglobales</taxon>
        <taxon>Acidobacteriaceae</taxon>
        <taxon>Edaphobacter</taxon>
    </lineage>
</organism>
<evidence type="ECO:0000256" key="1">
    <source>
        <dbReference type="SAM" id="MobiDB-lite"/>
    </source>
</evidence>